<proteinExistence type="predicted"/>
<sequence length="228" mass="25472">MAFIRPYRREDFDATAHICRETLPADISSSEPLHRLAPYIWTHQFTHLSQATCFVLDDGSGRAVGYCIGCPDILAFAASYPSYLTDVLDPSPEISRPGGGDVVCNDTQKQPWLVDGQFSESALAQTAYSAHWLLIDGNEDLLGDGYRATMHIDLLDEWQGKGWGRKLIDEFVQSVRNVQQADGSESRGIWIGVGDTNAKVVPFYEKLGFSVRDRPVKSQTITMVKDYY</sequence>
<reference evidence="2" key="1">
    <citation type="submission" date="2023-06" db="EMBL/GenBank/DDBJ databases">
        <title>Conoideocrella luteorostrata (Hypocreales: Clavicipitaceae), a potential biocontrol fungus for elongate hemlock scale in United States Christmas tree production areas.</title>
        <authorList>
            <person name="Barrett H."/>
            <person name="Lovett B."/>
            <person name="Macias A.M."/>
            <person name="Stajich J.E."/>
            <person name="Kasson M.T."/>
        </authorList>
    </citation>
    <scope>NUCLEOTIDE SEQUENCE</scope>
    <source>
        <strain evidence="2">ARSEF 14590</strain>
    </source>
</reference>
<feature type="domain" description="N-acetyltransferase" evidence="1">
    <location>
        <begin position="86"/>
        <end position="228"/>
    </location>
</feature>
<dbReference type="SUPFAM" id="SSF55729">
    <property type="entry name" value="Acyl-CoA N-acyltransferases (Nat)"/>
    <property type="match status" value="1"/>
</dbReference>
<dbReference type="GO" id="GO:0016747">
    <property type="term" value="F:acyltransferase activity, transferring groups other than amino-acyl groups"/>
    <property type="evidence" value="ECO:0007669"/>
    <property type="project" value="InterPro"/>
</dbReference>
<evidence type="ECO:0000313" key="2">
    <source>
        <dbReference type="EMBL" id="KAK2591155.1"/>
    </source>
</evidence>
<gene>
    <name evidence="2" type="ORF">QQS21_011149</name>
</gene>
<accession>A0AAJ0CDM8</accession>
<keyword evidence="3" id="KW-1185">Reference proteome</keyword>
<name>A0AAJ0CDM8_9HYPO</name>
<dbReference type="InterPro" id="IPR000182">
    <property type="entry name" value="GNAT_dom"/>
</dbReference>
<comment type="caution">
    <text evidence="2">The sequence shown here is derived from an EMBL/GenBank/DDBJ whole genome shotgun (WGS) entry which is preliminary data.</text>
</comment>
<dbReference type="Pfam" id="PF00583">
    <property type="entry name" value="Acetyltransf_1"/>
    <property type="match status" value="1"/>
</dbReference>
<dbReference type="InterPro" id="IPR016181">
    <property type="entry name" value="Acyl_CoA_acyltransferase"/>
</dbReference>
<protein>
    <recommendedName>
        <fullName evidence="1">N-acetyltransferase domain-containing protein</fullName>
    </recommendedName>
</protein>
<dbReference type="Proteomes" id="UP001251528">
    <property type="component" value="Unassembled WGS sequence"/>
</dbReference>
<evidence type="ECO:0000313" key="3">
    <source>
        <dbReference type="Proteomes" id="UP001251528"/>
    </source>
</evidence>
<organism evidence="2 3">
    <name type="scientific">Conoideocrella luteorostrata</name>
    <dbReference type="NCBI Taxonomy" id="1105319"/>
    <lineage>
        <taxon>Eukaryota</taxon>
        <taxon>Fungi</taxon>
        <taxon>Dikarya</taxon>
        <taxon>Ascomycota</taxon>
        <taxon>Pezizomycotina</taxon>
        <taxon>Sordariomycetes</taxon>
        <taxon>Hypocreomycetidae</taxon>
        <taxon>Hypocreales</taxon>
        <taxon>Clavicipitaceae</taxon>
        <taxon>Conoideocrella</taxon>
    </lineage>
</organism>
<dbReference type="PROSITE" id="PS51186">
    <property type="entry name" value="GNAT"/>
    <property type="match status" value="1"/>
</dbReference>
<dbReference type="EMBL" id="JASWJB010000359">
    <property type="protein sequence ID" value="KAK2591155.1"/>
    <property type="molecule type" value="Genomic_DNA"/>
</dbReference>
<dbReference type="AlphaFoldDB" id="A0AAJ0CDM8"/>
<evidence type="ECO:0000259" key="1">
    <source>
        <dbReference type="PROSITE" id="PS51186"/>
    </source>
</evidence>
<dbReference type="Gene3D" id="3.40.630.30">
    <property type="match status" value="1"/>
</dbReference>